<name>H5SPP6_9BACT</name>
<sequence length="110" mass="11748">MHPFTLGQGFHARFPQGTSSSVIERQCPGSRFLSKHTPLSDALQTVMGASAPPTPIRDFPGAKSAIGPIEREEGDTYNKGVVMGGMGHSVLIRRARASRSVSVNGLTRVM</sequence>
<feature type="region of interest" description="Disordered" evidence="1">
    <location>
        <begin position="1"/>
        <end position="21"/>
    </location>
</feature>
<reference evidence="2" key="2">
    <citation type="journal article" date="2012" name="PLoS ONE">
        <title>A Deeply Branching Thermophilic Bacterium with an Ancient Acetyl-CoA Pathway Dominates a Subsurface Ecosystem.</title>
        <authorList>
            <person name="Takami H."/>
            <person name="Noguchi H."/>
            <person name="Takaki Y."/>
            <person name="Uchiyama I."/>
            <person name="Toyoda A."/>
            <person name="Nishi S."/>
            <person name="Chee G.-J."/>
            <person name="Arai W."/>
            <person name="Nunoura T."/>
            <person name="Itoh T."/>
            <person name="Hattori M."/>
            <person name="Takai K."/>
        </authorList>
    </citation>
    <scope>NUCLEOTIDE SEQUENCE</scope>
</reference>
<dbReference type="AlphaFoldDB" id="H5SPP6"/>
<protein>
    <submittedName>
        <fullName evidence="2">Uncharacterized protein</fullName>
    </submittedName>
</protein>
<proteinExistence type="predicted"/>
<evidence type="ECO:0000256" key="1">
    <source>
        <dbReference type="SAM" id="MobiDB-lite"/>
    </source>
</evidence>
<accession>H5SPP6</accession>
<evidence type="ECO:0000313" key="2">
    <source>
        <dbReference type="EMBL" id="BAL58132.1"/>
    </source>
</evidence>
<reference evidence="2" key="1">
    <citation type="journal article" date="2005" name="Environ. Microbiol.">
        <title>Genetic and functional properties of uncultivated thermophilic crenarchaeotes from a subsurface gold mine as revealed by analysis of genome fragments.</title>
        <authorList>
            <person name="Nunoura T."/>
            <person name="Hirayama H."/>
            <person name="Takami H."/>
            <person name="Oida H."/>
            <person name="Nishi S."/>
            <person name="Shimamura S."/>
            <person name="Suzuki Y."/>
            <person name="Inagaki F."/>
            <person name="Takai K."/>
            <person name="Nealson K.H."/>
            <person name="Horikoshi K."/>
        </authorList>
    </citation>
    <scope>NUCLEOTIDE SEQUENCE</scope>
</reference>
<organism evidence="2">
    <name type="scientific">uncultured Acidobacteriota bacterium</name>
    <dbReference type="NCBI Taxonomy" id="171953"/>
    <lineage>
        <taxon>Bacteria</taxon>
        <taxon>Pseudomonadati</taxon>
        <taxon>Acidobacteriota</taxon>
        <taxon>environmental samples</taxon>
    </lineage>
</organism>
<dbReference type="EMBL" id="AP011794">
    <property type="protein sequence ID" value="BAL58132.1"/>
    <property type="molecule type" value="Genomic_DNA"/>
</dbReference>
<gene>
    <name evidence="2" type="ORF">HGMM_F54F02C15</name>
</gene>
<feature type="region of interest" description="Disordered" evidence="1">
    <location>
        <begin position="48"/>
        <end position="71"/>
    </location>
</feature>